<gene>
    <name evidence="2" type="ORF">POPTR_008G201000</name>
</gene>
<evidence type="ECO:0000313" key="2">
    <source>
        <dbReference type="EMBL" id="PNT25779.1"/>
    </source>
</evidence>
<dbReference type="InParanoid" id="A0A2K1ZKH6"/>
<proteinExistence type="predicted"/>
<dbReference type="AlphaFoldDB" id="A0A2K1ZKH6"/>
<reference evidence="2 3" key="1">
    <citation type="journal article" date="2006" name="Science">
        <title>The genome of black cottonwood, Populus trichocarpa (Torr. &amp; Gray).</title>
        <authorList>
            <person name="Tuskan G.A."/>
            <person name="Difazio S."/>
            <person name="Jansson S."/>
            <person name="Bohlmann J."/>
            <person name="Grigoriev I."/>
            <person name="Hellsten U."/>
            <person name="Putnam N."/>
            <person name="Ralph S."/>
            <person name="Rombauts S."/>
            <person name="Salamov A."/>
            <person name="Schein J."/>
            <person name="Sterck L."/>
            <person name="Aerts A."/>
            <person name="Bhalerao R.R."/>
            <person name="Bhalerao R.P."/>
            <person name="Blaudez D."/>
            <person name="Boerjan W."/>
            <person name="Brun A."/>
            <person name="Brunner A."/>
            <person name="Busov V."/>
            <person name="Campbell M."/>
            <person name="Carlson J."/>
            <person name="Chalot M."/>
            <person name="Chapman J."/>
            <person name="Chen G.L."/>
            <person name="Cooper D."/>
            <person name="Coutinho P.M."/>
            <person name="Couturier J."/>
            <person name="Covert S."/>
            <person name="Cronk Q."/>
            <person name="Cunningham R."/>
            <person name="Davis J."/>
            <person name="Degroeve S."/>
            <person name="Dejardin A."/>
            <person name="Depamphilis C."/>
            <person name="Detter J."/>
            <person name="Dirks B."/>
            <person name="Dubchak I."/>
            <person name="Duplessis S."/>
            <person name="Ehlting J."/>
            <person name="Ellis B."/>
            <person name="Gendler K."/>
            <person name="Goodstein D."/>
            <person name="Gribskov M."/>
            <person name="Grimwood J."/>
            <person name="Groover A."/>
            <person name="Gunter L."/>
            <person name="Hamberger B."/>
            <person name="Heinze B."/>
            <person name="Helariutta Y."/>
            <person name="Henrissat B."/>
            <person name="Holligan D."/>
            <person name="Holt R."/>
            <person name="Huang W."/>
            <person name="Islam-Faridi N."/>
            <person name="Jones S."/>
            <person name="Jones-Rhoades M."/>
            <person name="Jorgensen R."/>
            <person name="Joshi C."/>
            <person name="Kangasjarvi J."/>
            <person name="Karlsson J."/>
            <person name="Kelleher C."/>
            <person name="Kirkpatrick R."/>
            <person name="Kirst M."/>
            <person name="Kohler A."/>
            <person name="Kalluri U."/>
            <person name="Larimer F."/>
            <person name="Leebens-Mack J."/>
            <person name="Leple J.C."/>
            <person name="Locascio P."/>
            <person name="Lou Y."/>
            <person name="Lucas S."/>
            <person name="Martin F."/>
            <person name="Montanini B."/>
            <person name="Napoli C."/>
            <person name="Nelson D.R."/>
            <person name="Nelson C."/>
            <person name="Nieminen K."/>
            <person name="Nilsson O."/>
            <person name="Pereda V."/>
            <person name="Peter G."/>
            <person name="Philippe R."/>
            <person name="Pilate G."/>
            <person name="Poliakov A."/>
            <person name="Razumovskaya J."/>
            <person name="Richardson P."/>
            <person name="Rinaldi C."/>
            <person name="Ritland K."/>
            <person name="Rouze P."/>
            <person name="Ryaboy D."/>
            <person name="Schmutz J."/>
            <person name="Schrader J."/>
            <person name="Segerman B."/>
            <person name="Shin H."/>
            <person name="Siddiqui A."/>
            <person name="Sterky F."/>
            <person name="Terry A."/>
            <person name="Tsai C.J."/>
            <person name="Uberbacher E."/>
            <person name="Unneberg P."/>
            <person name="Vahala J."/>
            <person name="Wall K."/>
            <person name="Wessler S."/>
            <person name="Yang G."/>
            <person name="Yin T."/>
            <person name="Douglas C."/>
            <person name="Marra M."/>
            <person name="Sandberg G."/>
            <person name="Van de Peer Y."/>
            <person name="Rokhsar D."/>
        </authorList>
    </citation>
    <scope>NUCLEOTIDE SEQUENCE [LARGE SCALE GENOMIC DNA]</scope>
    <source>
        <strain evidence="3">cv. Nisqually</strain>
    </source>
</reference>
<protein>
    <submittedName>
        <fullName evidence="2">Uncharacterized protein</fullName>
    </submittedName>
</protein>
<evidence type="ECO:0000256" key="1">
    <source>
        <dbReference type="SAM" id="MobiDB-lite"/>
    </source>
</evidence>
<accession>A0A2K1ZKH6</accession>
<keyword evidence="3" id="KW-1185">Reference proteome</keyword>
<dbReference type="Proteomes" id="UP000006729">
    <property type="component" value="Chromosome 8"/>
</dbReference>
<feature type="region of interest" description="Disordered" evidence="1">
    <location>
        <begin position="1"/>
        <end position="26"/>
    </location>
</feature>
<name>A0A2K1ZKH6_POPTR</name>
<dbReference type="EMBL" id="CM009297">
    <property type="protein sequence ID" value="PNT25779.1"/>
    <property type="molecule type" value="Genomic_DNA"/>
</dbReference>
<sequence>MNLKVCNGEGKSKQNPESPWHLHMKKNTSKPPHFALFWNLTTPDLEQSSSRAFNALKLLLNNVYTTGKSQL</sequence>
<organism evidence="2 3">
    <name type="scientific">Populus trichocarpa</name>
    <name type="common">Western balsam poplar</name>
    <name type="synonym">Populus balsamifera subsp. trichocarpa</name>
    <dbReference type="NCBI Taxonomy" id="3694"/>
    <lineage>
        <taxon>Eukaryota</taxon>
        <taxon>Viridiplantae</taxon>
        <taxon>Streptophyta</taxon>
        <taxon>Embryophyta</taxon>
        <taxon>Tracheophyta</taxon>
        <taxon>Spermatophyta</taxon>
        <taxon>Magnoliopsida</taxon>
        <taxon>eudicotyledons</taxon>
        <taxon>Gunneridae</taxon>
        <taxon>Pentapetalae</taxon>
        <taxon>rosids</taxon>
        <taxon>fabids</taxon>
        <taxon>Malpighiales</taxon>
        <taxon>Salicaceae</taxon>
        <taxon>Saliceae</taxon>
        <taxon>Populus</taxon>
    </lineage>
</organism>
<evidence type="ECO:0000313" key="3">
    <source>
        <dbReference type="Proteomes" id="UP000006729"/>
    </source>
</evidence>